<accession>A0A411E824</accession>
<dbReference type="AlphaFoldDB" id="A0A411E824"/>
<evidence type="ECO:0000313" key="2">
    <source>
        <dbReference type="Proteomes" id="UP000290889"/>
    </source>
</evidence>
<sequence>MHEEFNKANEEGILMYEKTINGFISETRKKFKNLMSTGNYYLINNERRNFNSKIDLIDSLINSKQVDLLNLIPHATLFYKVRFEGKKRKLDKEATLTREEILDNGKLTINIYDENDPFNAILEIPKPIYKITIANGELVKTFKVNNGKILNIEECFNNECDYFREKESVFSSINSHESYLKSGSLIRSELGWLALDSKESNGKISFIDMGNNQIYYMDILKINNKIQEVETSYSMYSGNEMLLNKLYAFNIY</sequence>
<reference evidence="1 2" key="1">
    <citation type="submission" date="2019-01" db="EMBL/GenBank/DDBJ databases">
        <title>Muriicola soli sp. nov., isolated from soil.</title>
        <authorList>
            <person name="Kang H.J."/>
            <person name="Kim S.B."/>
        </authorList>
    </citation>
    <scope>NUCLEOTIDE SEQUENCE [LARGE SCALE GENOMIC DNA]</scope>
    <source>
        <strain evidence="1 2">MMS17-SY002</strain>
    </source>
</reference>
<dbReference type="RefSeq" id="WP_129602888.1">
    <property type="nucleotide sequence ID" value="NZ_CP035544.1"/>
</dbReference>
<dbReference type="KEGG" id="mur:EQY75_03390"/>
<dbReference type="OrthoDB" id="643885at2"/>
<dbReference type="Proteomes" id="UP000290889">
    <property type="component" value="Chromosome"/>
</dbReference>
<name>A0A411E824_9FLAO</name>
<evidence type="ECO:0000313" key="1">
    <source>
        <dbReference type="EMBL" id="QBA63673.1"/>
    </source>
</evidence>
<gene>
    <name evidence="1" type="ORF">EQY75_03390</name>
</gene>
<proteinExistence type="predicted"/>
<protein>
    <submittedName>
        <fullName evidence="1">Uncharacterized protein</fullName>
    </submittedName>
</protein>
<keyword evidence="2" id="KW-1185">Reference proteome</keyword>
<organism evidence="1 2">
    <name type="scientific">Muriicola soli</name>
    <dbReference type="NCBI Taxonomy" id="2507538"/>
    <lineage>
        <taxon>Bacteria</taxon>
        <taxon>Pseudomonadati</taxon>
        <taxon>Bacteroidota</taxon>
        <taxon>Flavobacteriia</taxon>
        <taxon>Flavobacteriales</taxon>
        <taxon>Flavobacteriaceae</taxon>
        <taxon>Muriicola</taxon>
    </lineage>
</organism>
<dbReference type="EMBL" id="CP035544">
    <property type="protein sequence ID" value="QBA63673.1"/>
    <property type="molecule type" value="Genomic_DNA"/>
</dbReference>